<keyword evidence="3" id="KW-1185">Reference proteome</keyword>
<feature type="compositionally biased region" description="Basic and acidic residues" evidence="1">
    <location>
        <begin position="419"/>
        <end position="442"/>
    </location>
</feature>
<protein>
    <submittedName>
        <fullName evidence="2">Uncharacterized protein</fullName>
    </submittedName>
</protein>
<feature type="region of interest" description="Disordered" evidence="1">
    <location>
        <begin position="136"/>
        <end position="293"/>
    </location>
</feature>
<comment type="caution">
    <text evidence="2">The sequence shown here is derived from an EMBL/GenBank/DDBJ whole genome shotgun (WGS) entry which is preliminary data.</text>
</comment>
<sequence>MTSDWYSASTVTSWQGAPFISRGNFVFVNGIFFAVVSGDNKHARASIAELQEHFRSGSAKDHPAHWFEAHLLHYGLKPSKVKSAARMRLFDAVKGGLSIPAHMSKIERGMKKVWTKMIRDAKKVFQAVSMTSTAVSTPAATETIASRGADEPVAPESEPKRPKAEPVAFESALKWPKTEAASPDTISMGSRPDMAMARRGGSHQGPGRASATRSMDSYFVPDSVPRQTTQNLIPQQTTRHSRPFRLEQYDISSPPRNSYTESKYGHDRQDGREGHQTGRYSEGSTGKPSSPVRFQALGLLNGNYDIRSETVENEWPRLSSNLSLVFTIAGREMWGQFDLGIVEGIMHCEVRPMSSSNDRVPFTWRGRETEGATLYSNNNYGWVQFLGDGRIEGELAWTSIKFSGRRQPGQGTRSPVDAQKMKNDWNGFTEERYEEESRGRWH</sequence>
<dbReference type="EMBL" id="JAGSXJ010000037">
    <property type="protein sequence ID" value="KAH6665861.1"/>
    <property type="molecule type" value="Genomic_DNA"/>
</dbReference>
<evidence type="ECO:0000256" key="1">
    <source>
        <dbReference type="SAM" id="MobiDB-lite"/>
    </source>
</evidence>
<name>A0A9P8V290_9PEZI</name>
<reference evidence="2" key="1">
    <citation type="journal article" date="2021" name="Nat. Commun.">
        <title>Genetic determinants of endophytism in the Arabidopsis root mycobiome.</title>
        <authorList>
            <person name="Mesny F."/>
            <person name="Miyauchi S."/>
            <person name="Thiergart T."/>
            <person name="Pickel B."/>
            <person name="Atanasova L."/>
            <person name="Karlsson M."/>
            <person name="Huettel B."/>
            <person name="Barry K.W."/>
            <person name="Haridas S."/>
            <person name="Chen C."/>
            <person name="Bauer D."/>
            <person name="Andreopoulos W."/>
            <person name="Pangilinan J."/>
            <person name="LaButti K."/>
            <person name="Riley R."/>
            <person name="Lipzen A."/>
            <person name="Clum A."/>
            <person name="Drula E."/>
            <person name="Henrissat B."/>
            <person name="Kohler A."/>
            <person name="Grigoriev I.V."/>
            <person name="Martin F.M."/>
            <person name="Hacquard S."/>
        </authorList>
    </citation>
    <scope>NUCLEOTIDE SEQUENCE</scope>
    <source>
        <strain evidence="2">MPI-SDFR-AT-0117</strain>
    </source>
</reference>
<proteinExistence type="predicted"/>
<evidence type="ECO:0000313" key="3">
    <source>
        <dbReference type="Proteomes" id="UP000770015"/>
    </source>
</evidence>
<feature type="compositionally biased region" description="Polar residues" evidence="1">
    <location>
        <begin position="225"/>
        <end position="238"/>
    </location>
</feature>
<feature type="region of interest" description="Disordered" evidence="1">
    <location>
        <begin position="404"/>
        <end position="442"/>
    </location>
</feature>
<feature type="compositionally biased region" description="Polar residues" evidence="1">
    <location>
        <begin position="278"/>
        <end position="288"/>
    </location>
</feature>
<evidence type="ECO:0000313" key="2">
    <source>
        <dbReference type="EMBL" id="KAH6665861.1"/>
    </source>
</evidence>
<feature type="compositionally biased region" description="Polar residues" evidence="1">
    <location>
        <begin position="250"/>
        <end position="261"/>
    </location>
</feature>
<dbReference type="Proteomes" id="UP000770015">
    <property type="component" value="Unassembled WGS sequence"/>
</dbReference>
<feature type="compositionally biased region" description="Basic and acidic residues" evidence="1">
    <location>
        <begin position="263"/>
        <end position="276"/>
    </location>
</feature>
<accession>A0A9P8V290</accession>
<dbReference type="OrthoDB" id="4121058at2759"/>
<dbReference type="AlphaFoldDB" id="A0A9P8V290"/>
<gene>
    <name evidence="2" type="ORF">F5X68DRAFT_143542</name>
</gene>
<organism evidence="2 3">
    <name type="scientific">Plectosphaerella plurivora</name>
    <dbReference type="NCBI Taxonomy" id="936078"/>
    <lineage>
        <taxon>Eukaryota</taxon>
        <taxon>Fungi</taxon>
        <taxon>Dikarya</taxon>
        <taxon>Ascomycota</taxon>
        <taxon>Pezizomycotina</taxon>
        <taxon>Sordariomycetes</taxon>
        <taxon>Hypocreomycetidae</taxon>
        <taxon>Glomerellales</taxon>
        <taxon>Plectosphaerellaceae</taxon>
        <taxon>Plectosphaerella</taxon>
    </lineage>
</organism>